<dbReference type="PANTHER" id="PTHR40260">
    <property type="entry name" value="BLR8190 PROTEIN"/>
    <property type="match status" value="1"/>
</dbReference>
<dbReference type="Proteomes" id="UP000738349">
    <property type="component" value="Unassembled WGS sequence"/>
</dbReference>
<dbReference type="InterPro" id="IPR011008">
    <property type="entry name" value="Dimeric_a/b-barrel"/>
</dbReference>
<proteinExistence type="inferred from homology"/>
<comment type="similarity">
    <text evidence="1">Belongs to the tpcK family.</text>
</comment>
<dbReference type="GO" id="GO:0016491">
    <property type="term" value="F:oxidoreductase activity"/>
    <property type="evidence" value="ECO:0007669"/>
    <property type="project" value="InterPro"/>
</dbReference>
<dbReference type="NCBIfam" id="TIGR02118">
    <property type="entry name" value="EthD family reductase"/>
    <property type="match status" value="1"/>
</dbReference>
<evidence type="ECO:0000313" key="3">
    <source>
        <dbReference type="Proteomes" id="UP000738349"/>
    </source>
</evidence>
<gene>
    <name evidence="2" type="ORF">EDB81DRAFT_769490</name>
</gene>
<evidence type="ECO:0000256" key="1">
    <source>
        <dbReference type="ARBA" id="ARBA00005986"/>
    </source>
</evidence>
<comment type="caution">
    <text evidence="2">The sequence shown here is derived from an EMBL/GenBank/DDBJ whole genome shotgun (WGS) entry which is preliminary data.</text>
</comment>
<evidence type="ECO:0000313" key="2">
    <source>
        <dbReference type="EMBL" id="KAH7175239.1"/>
    </source>
</evidence>
<dbReference type="Gene3D" id="3.30.70.100">
    <property type="match status" value="1"/>
</dbReference>
<dbReference type="SUPFAM" id="SSF54909">
    <property type="entry name" value="Dimeric alpha+beta barrel"/>
    <property type="match status" value="1"/>
</dbReference>
<accession>A0A9P9FQ88</accession>
<dbReference type="InterPro" id="IPR009799">
    <property type="entry name" value="EthD_dom"/>
</dbReference>
<dbReference type="PANTHER" id="PTHR40260:SF2">
    <property type="entry name" value="BLR8190 PROTEIN"/>
    <property type="match status" value="1"/>
</dbReference>
<keyword evidence="3" id="KW-1185">Reference proteome</keyword>
<organism evidence="2 3">
    <name type="scientific">Dactylonectria macrodidyma</name>
    <dbReference type="NCBI Taxonomy" id="307937"/>
    <lineage>
        <taxon>Eukaryota</taxon>
        <taxon>Fungi</taxon>
        <taxon>Dikarya</taxon>
        <taxon>Ascomycota</taxon>
        <taxon>Pezizomycotina</taxon>
        <taxon>Sordariomycetes</taxon>
        <taxon>Hypocreomycetidae</taxon>
        <taxon>Hypocreales</taxon>
        <taxon>Nectriaceae</taxon>
        <taxon>Dactylonectria</taxon>
    </lineage>
</organism>
<evidence type="ECO:0008006" key="4">
    <source>
        <dbReference type="Google" id="ProtNLM"/>
    </source>
</evidence>
<sequence length="98" mass="10463">MATVIVIYPSGPAFDLEYYLQKHMPLVSSIWGSAGLQSYDVLTFSEGPYQVQAVLKWDNLDSVAAGFSSAGAEQIFGDVKNFTTAEPIVQKGNIAGSG</sequence>
<dbReference type="AlphaFoldDB" id="A0A9P9FQ88"/>
<name>A0A9P9FQ88_9HYPO</name>
<reference evidence="2" key="1">
    <citation type="journal article" date="2021" name="Nat. Commun.">
        <title>Genetic determinants of endophytism in the Arabidopsis root mycobiome.</title>
        <authorList>
            <person name="Mesny F."/>
            <person name="Miyauchi S."/>
            <person name="Thiergart T."/>
            <person name="Pickel B."/>
            <person name="Atanasova L."/>
            <person name="Karlsson M."/>
            <person name="Huettel B."/>
            <person name="Barry K.W."/>
            <person name="Haridas S."/>
            <person name="Chen C."/>
            <person name="Bauer D."/>
            <person name="Andreopoulos W."/>
            <person name="Pangilinan J."/>
            <person name="LaButti K."/>
            <person name="Riley R."/>
            <person name="Lipzen A."/>
            <person name="Clum A."/>
            <person name="Drula E."/>
            <person name="Henrissat B."/>
            <person name="Kohler A."/>
            <person name="Grigoriev I.V."/>
            <person name="Martin F.M."/>
            <person name="Hacquard S."/>
        </authorList>
    </citation>
    <scope>NUCLEOTIDE SEQUENCE</scope>
    <source>
        <strain evidence="2">MPI-CAGE-AT-0147</strain>
    </source>
</reference>
<dbReference type="EMBL" id="JAGMUV010000001">
    <property type="protein sequence ID" value="KAH7175239.1"/>
    <property type="molecule type" value="Genomic_DNA"/>
</dbReference>
<dbReference type="OrthoDB" id="4892971at2759"/>
<protein>
    <recommendedName>
        <fullName evidence="4">Ethyl tert-butyl ether degradation EthD</fullName>
    </recommendedName>
</protein>